<dbReference type="Pfam" id="PF01507">
    <property type="entry name" value="PAPS_reduct"/>
    <property type="match status" value="1"/>
</dbReference>
<dbReference type="PANTHER" id="PTHR46509">
    <property type="entry name" value="PHOSPHOADENOSINE PHOSPHOSULFATE REDUCTASE"/>
    <property type="match status" value="1"/>
</dbReference>
<evidence type="ECO:0000259" key="3">
    <source>
        <dbReference type="Pfam" id="PF01507"/>
    </source>
</evidence>
<sequence length="208" mass="24252">MIDQNNLYLFNTNLRHEDPRATVEFLLSRSERPLISTSFGPRSAALLHLVTQMRPDIPVVWCDTGFNTEATYRHAVLLTDMLNLNLEVFSPRMTTAFLRHNFGEPGLDNPYHAELSRQAKLEPFERALQKYRPDCWFSNLRHGQTDHRDSIDILSLHSEGVLKASPFYYFDNAQLDRYLLENGLPTEYDYFDPIKAMAKRECGIHFNR</sequence>
<evidence type="ECO:0000256" key="2">
    <source>
        <dbReference type="ARBA" id="ARBA00024327"/>
    </source>
</evidence>
<comment type="caution">
    <text evidence="4">The sequence shown here is derived from an EMBL/GenBank/DDBJ whole genome shotgun (WGS) entry which is preliminary data.</text>
</comment>
<protein>
    <submittedName>
        <fullName evidence="4">Phosphoadenylylsulfate reductase</fullName>
    </submittedName>
</protein>
<dbReference type="AlphaFoldDB" id="A0A2S7KLZ3"/>
<dbReference type="EMBL" id="MQUB01000001">
    <property type="protein sequence ID" value="PQB03647.1"/>
    <property type="molecule type" value="Genomic_DNA"/>
</dbReference>
<organism evidence="4 5">
    <name type="scientific">Aureitalea marina</name>
    <dbReference type="NCBI Taxonomy" id="930804"/>
    <lineage>
        <taxon>Bacteria</taxon>
        <taxon>Pseudomonadati</taxon>
        <taxon>Bacteroidota</taxon>
        <taxon>Flavobacteriia</taxon>
        <taxon>Flavobacteriales</taxon>
        <taxon>Flavobacteriaceae</taxon>
        <taxon>Aureitalea</taxon>
    </lineage>
</organism>
<evidence type="ECO:0000313" key="4">
    <source>
        <dbReference type="EMBL" id="PQB03647.1"/>
    </source>
</evidence>
<dbReference type="RefSeq" id="WP_104811568.1">
    <property type="nucleotide sequence ID" value="NZ_MQUB01000001.1"/>
</dbReference>
<evidence type="ECO:0000313" key="5">
    <source>
        <dbReference type="Proteomes" id="UP000239800"/>
    </source>
</evidence>
<comment type="similarity">
    <text evidence="1">Belongs to the PAPS reductase family. CysH subfamily.</text>
</comment>
<dbReference type="GO" id="GO:0005737">
    <property type="term" value="C:cytoplasm"/>
    <property type="evidence" value="ECO:0007669"/>
    <property type="project" value="TreeGrafter"/>
</dbReference>
<dbReference type="InterPro" id="IPR002500">
    <property type="entry name" value="PAPS_reduct_dom"/>
</dbReference>
<dbReference type="GO" id="GO:0019379">
    <property type="term" value="P:sulfate assimilation, phosphoadenylyl sulfate reduction by phosphoadenylyl-sulfate reductase (thioredoxin)"/>
    <property type="evidence" value="ECO:0007669"/>
    <property type="project" value="TreeGrafter"/>
</dbReference>
<gene>
    <name evidence="4" type="ORF">BST85_01065</name>
</gene>
<dbReference type="GO" id="GO:0004604">
    <property type="term" value="F:phosphoadenylyl-sulfate reductase (thioredoxin) activity"/>
    <property type="evidence" value="ECO:0007669"/>
    <property type="project" value="TreeGrafter"/>
</dbReference>
<keyword evidence="5" id="KW-1185">Reference proteome</keyword>
<evidence type="ECO:0000256" key="1">
    <source>
        <dbReference type="ARBA" id="ARBA00009732"/>
    </source>
</evidence>
<dbReference type="Gene3D" id="3.40.50.620">
    <property type="entry name" value="HUPs"/>
    <property type="match status" value="1"/>
</dbReference>
<comment type="pathway">
    <text evidence="2">Sulfur metabolism; hydrogen sulfide biosynthesis; sulfite from sulfate.</text>
</comment>
<dbReference type="OrthoDB" id="9794018at2"/>
<feature type="domain" description="Phosphoadenosine phosphosulphate reductase" evidence="3">
    <location>
        <begin position="33"/>
        <end position="186"/>
    </location>
</feature>
<dbReference type="Proteomes" id="UP000239800">
    <property type="component" value="Unassembled WGS sequence"/>
</dbReference>
<dbReference type="PANTHER" id="PTHR46509:SF1">
    <property type="entry name" value="PHOSPHOADENOSINE PHOSPHOSULFATE REDUCTASE"/>
    <property type="match status" value="1"/>
</dbReference>
<proteinExistence type="inferred from homology"/>
<reference evidence="4 5" key="1">
    <citation type="submission" date="2016-11" db="EMBL/GenBank/DDBJ databases">
        <title>Trade-off between light-utilization and light-protection in marine flavobacteria.</title>
        <authorList>
            <person name="Kumagai Y."/>
        </authorList>
    </citation>
    <scope>NUCLEOTIDE SEQUENCE [LARGE SCALE GENOMIC DNA]</scope>
    <source>
        <strain evidence="4 5">NBRC 107741</strain>
    </source>
</reference>
<name>A0A2S7KLZ3_9FLAO</name>
<dbReference type="SUPFAM" id="SSF52402">
    <property type="entry name" value="Adenine nucleotide alpha hydrolases-like"/>
    <property type="match status" value="1"/>
</dbReference>
<dbReference type="InterPro" id="IPR014729">
    <property type="entry name" value="Rossmann-like_a/b/a_fold"/>
</dbReference>
<accession>A0A2S7KLZ3</accession>